<reference evidence="10 11" key="1">
    <citation type="submission" date="2020-05" db="EMBL/GenBank/DDBJ databases">
        <title>Nakamurella sp. DB0629 isolated from air conditioner.</title>
        <authorList>
            <person name="Kim D.H."/>
            <person name="Kim D.-U."/>
        </authorList>
    </citation>
    <scope>NUCLEOTIDE SEQUENCE [LARGE SCALE GENOMIC DNA]</scope>
    <source>
        <strain evidence="10 11">DB0629</strain>
    </source>
</reference>
<dbReference type="EMBL" id="JABEND010000001">
    <property type="protein sequence ID" value="NNG34608.1"/>
    <property type="molecule type" value="Genomic_DNA"/>
</dbReference>
<dbReference type="Pfam" id="PF03710">
    <property type="entry name" value="GlnE"/>
    <property type="match status" value="2"/>
</dbReference>
<organism evidence="10 11">
    <name type="scientific">Nakamurella aerolata</name>
    <dbReference type="NCBI Taxonomy" id="1656892"/>
    <lineage>
        <taxon>Bacteria</taxon>
        <taxon>Bacillati</taxon>
        <taxon>Actinomycetota</taxon>
        <taxon>Actinomycetes</taxon>
        <taxon>Nakamurellales</taxon>
        <taxon>Nakamurellaceae</taxon>
        <taxon>Nakamurella</taxon>
    </lineage>
</organism>
<evidence type="ECO:0000313" key="10">
    <source>
        <dbReference type="EMBL" id="NNG34608.1"/>
    </source>
</evidence>
<dbReference type="GO" id="GO:0000820">
    <property type="term" value="P:regulation of glutamine family amino acid metabolic process"/>
    <property type="evidence" value="ECO:0007669"/>
    <property type="project" value="UniProtKB-UniRule"/>
</dbReference>
<dbReference type="SUPFAM" id="SSF81301">
    <property type="entry name" value="Nucleotidyltransferase"/>
    <property type="match status" value="2"/>
</dbReference>
<keyword evidence="1 7" id="KW-0808">Transferase</keyword>
<dbReference type="InterPro" id="IPR013546">
    <property type="entry name" value="PII_UdlTrfase/GS_AdlTrfase"/>
</dbReference>
<dbReference type="Proteomes" id="UP000562984">
    <property type="component" value="Unassembled WGS sequence"/>
</dbReference>
<feature type="domain" description="PII-uridylyltransferase/Glutamine-synthetase adenylyltransferase" evidence="9">
    <location>
        <begin position="927"/>
        <end position="1053"/>
    </location>
</feature>
<feature type="region of interest" description="Adenylyl removase" evidence="7">
    <location>
        <begin position="1"/>
        <end position="537"/>
    </location>
</feature>
<comment type="catalytic activity">
    <reaction evidence="7">
        <text>[glutamine synthetase]-O(4)-(5'-adenylyl)-L-tyrosine + phosphate = [glutamine synthetase]-L-tyrosine + ADP</text>
        <dbReference type="Rhea" id="RHEA:43716"/>
        <dbReference type="Rhea" id="RHEA-COMP:10660"/>
        <dbReference type="Rhea" id="RHEA-COMP:10661"/>
        <dbReference type="ChEBI" id="CHEBI:43474"/>
        <dbReference type="ChEBI" id="CHEBI:46858"/>
        <dbReference type="ChEBI" id="CHEBI:83624"/>
        <dbReference type="ChEBI" id="CHEBI:456216"/>
        <dbReference type="EC" id="2.7.7.89"/>
    </reaction>
</comment>
<gene>
    <name evidence="7" type="primary">glnE</name>
    <name evidence="10" type="ORF">HKD39_02500</name>
</gene>
<dbReference type="PANTHER" id="PTHR30621:SF0">
    <property type="entry name" value="BIFUNCTIONAL GLUTAMINE SYNTHETASE ADENYLYLTRANSFERASE_ADENYLYL-REMOVING ENZYME"/>
    <property type="match status" value="1"/>
</dbReference>
<comment type="cofactor">
    <cofactor evidence="7">
        <name>Mg(2+)</name>
        <dbReference type="ChEBI" id="CHEBI:18420"/>
    </cofactor>
</comment>
<dbReference type="GO" id="GO:0000287">
    <property type="term" value="F:magnesium ion binding"/>
    <property type="evidence" value="ECO:0007669"/>
    <property type="project" value="UniProtKB-UniRule"/>
</dbReference>
<dbReference type="Gene3D" id="3.30.460.10">
    <property type="entry name" value="Beta Polymerase, domain 2"/>
    <property type="match status" value="2"/>
</dbReference>
<evidence type="ECO:0000259" key="8">
    <source>
        <dbReference type="Pfam" id="PF03710"/>
    </source>
</evidence>
<evidence type="ECO:0000256" key="4">
    <source>
        <dbReference type="ARBA" id="ARBA00022840"/>
    </source>
</evidence>
<evidence type="ECO:0000256" key="1">
    <source>
        <dbReference type="ARBA" id="ARBA00022679"/>
    </source>
</evidence>
<protein>
    <recommendedName>
        <fullName evidence="7">Bifunctional glutamine synthetase adenylyltransferase/adenylyl-removing enzyme</fullName>
    </recommendedName>
    <alternativeName>
        <fullName evidence="7">ATP:glutamine synthetase adenylyltransferase</fullName>
    </alternativeName>
    <alternativeName>
        <fullName evidence="7">ATase</fullName>
    </alternativeName>
    <domain>
        <recommendedName>
            <fullName evidence="7">Glutamine synthetase adenylyl-L-tyrosine phosphorylase</fullName>
            <ecNumber evidence="7">2.7.7.89</ecNumber>
        </recommendedName>
        <alternativeName>
            <fullName evidence="7">Adenylyl removase</fullName>
            <shortName evidence="7">AR</shortName>
            <shortName evidence="7">AT-N</shortName>
        </alternativeName>
    </domain>
    <domain>
        <recommendedName>
            <fullName evidence="7">Glutamine synthetase adenylyl transferase</fullName>
            <ecNumber evidence="7">2.7.7.42</ecNumber>
        </recommendedName>
        <alternativeName>
            <fullName evidence="7">Adenylyl transferase</fullName>
            <shortName evidence="7">AT</shortName>
            <shortName evidence="7">AT-C</shortName>
        </alternativeName>
    </domain>
</protein>
<feature type="region of interest" description="Adenylyl transferase" evidence="7">
    <location>
        <begin position="552"/>
        <end position="1056"/>
    </location>
</feature>
<keyword evidence="3 7" id="KW-0547">Nucleotide-binding</keyword>
<dbReference type="HAMAP" id="MF_00802">
    <property type="entry name" value="GlnE"/>
    <property type="match status" value="1"/>
</dbReference>
<dbReference type="EC" id="2.7.7.42" evidence="7"/>
<dbReference type="EC" id="2.7.7.89" evidence="7"/>
<evidence type="ECO:0000259" key="9">
    <source>
        <dbReference type="Pfam" id="PF08335"/>
    </source>
</evidence>
<feature type="domain" description="PII-uridylyltransferase/Glutamine-synthetase adenylyltransferase" evidence="9">
    <location>
        <begin position="389"/>
        <end position="533"/>
    </location>
</feature>
<sequence length="1056" mass="112931">MCRWRHEPAPEGRAVSRPVSRAAVRYGLPDTAETYQQLRSAGLVDADGYALEQARPVLAALARAGRPELALTSLAELLETLRRNDSADAEERPAGGGADELRRELVHNPVLRARLVGVLGDSTVLAQHLVQHPASWRLLLADPSGPGLLRTAEISESLCGAVQLRPGQHGPALTGGAAVAALRVAYRDRLLMIAGYDLAPGVDDSLPEPGLSAVSRALTALADALLQAALAVTAAELGPGQADCRLAVIAMGKTGARELNYLSDVDVIFVADHPDRPPASAADAGQRDDSRMLRSATALAAGTMRICGQVAWEVDANLRPEGAAGALVRTPDSLRAYYQRWAATWEFQALLKARPAAGDARLGREFLEIVRPGVWSAAGRESFVDDVQAMRRRVEDNIPAADRDRELKLGAGGLRDVEFAVQLLQLVHGRTDVELRVGGTLSAIDRLIRGGYIGRQDGADLADAYVFLRRAEHRLQLQRLRRTHLLPDNDADSEWLARADGYLATGTESAADVFVAERRRHASTVRRLHEKLFYRPLLNAVVAVGASAAAPAVDEARLSPEAAAERLSALGFSAQNALRHLQALTSGVSRRAAIRRALLPVLLDVFSRGPDPDAGLLAYRQVSDALAETPWYLRLLRDEGTVALRLAELLSVSKLVAELLPRAPEVLRLLDDDALVESDPETVAAALSARAGRAAQAAGSNKPAQAAVAAARSARRHELLRLASADVLGMLDVHQIAAALTSVAEATVQAAVDAAWAQVSAERGGPIRGRLAVIGMGRLGGGELGYGSDADVMYVAAVDPDVDDPDPVLRACSQVADLAGRLLAAPSPDPALALDADLRPEGRNGPLVRTMASFSSYWANYAAPWERQALLRARPIAGDAELGAEFIAAADEFRYPATGLPAADVVEIRRIKARVDAERLPKGADPTTHTKLGRGGLSDVEWTVQLLQLQHAGRVPQLRTTGTLAALAGAVDAELLTPADAERLRTAWELASRTRNGLMLVKGKPDDQIPRQGRVLAALVQILGHPAGTEPGEFVDRYRRVARRARRVVDRLFEGR</sequence>
<dbReference type="GO" id="GO:0005524">
    <property type="term" value="F:ATP binding"/>
    <property type="evidence" value="ECO:0007669"/>
    <property type="project" value="UniProtKB-UniRule"/>
</dbReference>
<evidence type="ECO:0000256" key="3">
    <source>
        <dbReference type="ARBA" id="ARBA00022741"/>
    </source>
</evidence>
<feature type="domain" description="Glutamate-ammonia ligase adenylyltransferase repeated" evidence="8">
    <location>
        <begin position="114"/>
        <end position="368"/>
    </location>
</feature>
<evidence type="ECO:0000256" key="5">
    <source>
        <dbReference type="ARBA" id="ARBA00022842"/>
    </source>
</evidence>
<dbReference type="Gene3D" id="1.20.120.330">
    <property type="entry name" value="Nucleotidyltransferases domain 2"/>
    <property type="match status" value="2"/>
</dbReference>
<comment type="function">
    <text evidence="7">Involved in the regulation of glutamine synthetase GlnA, a key enzyme in the process to assimilate ammonia. When cellular nitrogen levels are high, the C-terminal adenylyl transferase (AT) inactivates GlnA by covalent transfer of an adenylyl group from ATP to specific tyrosine residue of GlnA, thus reducing its activity. Conversely, when nitrogen levels are low, the N-terminal adenylyl removase (AR) activates GlnA by removing the adenylyl group by phosphorolysis, increasing its activity. The regulatory region of GlnE binds the signal transduction protein PII (GlnB) which indicates the nitrogen status of the cell.</text>
</comment>
<proteinExistence type="inferred from homology"/>
<dbReference type="GO" id="GO:0008882">
    <property type="term" value="F:[glutamate-ammonia-ligase] adenylyltransferase activity"/>
    <property type="evidence" value="ECO:0007669"/>
    <property type="project" value="UniProtKB-UniRule"/>
</dbReference>
<dbReference type="InterPro" id="IPR023057">
    <property type="entry name" value="GlnE"/>
</dbReference>
<keyword evidence="2 7" id="KW-0548">Nucleotidyltransferase</keyword>
<dbReference type="GO" id="GO:0005829">
    <property type="term" value="C:cytosol"/>
    <property type="evidence" value="ECO:0007669"/>
    <property type="project" value="TreeGrafter"/>
</dbReference>
<dbReference type="AlphaFoldDB" id="A0A849A678"/>
<keyword evidence="4 7" id="KW-0067">ATP-binding</keyword>
<keyword evidence="11" id="KW-1185">Reference proteome</keyword>
<dbReference type="CDD" id="cd05401">
    <property type="entry name" value="NT_GlnE_GlnD_like"/>
    <property type="match status" value="2"/>
</dbReference>
<dbReference type="PANTHER" id="PTHR30621">
    <property type="entry name" value="GLUTAMINE SYNTHETASE ADENYLYLTRANSFERASE"/>
    <property type="match status" value="1"/>
</dbReference>
<dbReference type="InterPro" id="IPR043519">
    <property type="entry name" value="NT_sf"/>
</dbReference>
<dbReference type="GO" id="GO:0047388">
    <property type="term" value="F:[glutamine synthetase]-adenylyl-L-tyrosine phosphorylase activity"/>
    <property type="evidence" value="ECO:0007669"/>
    <property type="project" value="UniProtKB-EC"/>
</dbReference>
<comment type="similarity">
    <text evidence="7">Belongs to the GlnE family.</text>
</comment>
<comment type="catalytic activity">
    <reaction evidence="7">
        <text>[glutamine synthetase]-L-tyrosine + ATP = [glutamine synthetase]-O(4)-(5'-adenylyl)-L-tyrosine + diphosphate</text>
        <dbReference type="Rhea" id="RHEA:18589"/>
        <dbReference type="Rhea" id="RHEA-COMP:10660"/>
        <dbReference type="Rhea" id="RHEA-COMP:10661"/>
        <dbReference type="ChEBI" id="CHEBI:30616"/>
        <dbReference type="ChEBI" id="CHEBI:33019"/>
        <dbReference type="ChEBI" id="CHEBI:46858"/>
        <dbReference type="ChEBI" id="CHEBI:83624"/>
        <dbReference type="EC" id="2.7.7.42"/>
    </reaction>
</comment>
<evidence type="ECO:0000256" key="2">
    <source>
        <dbReference type="ARBA" id="ARBA00022695"/>
    </source>
</evidence>
<evidence type="ECO:0000256" key="7">
    <source>
        <dbReference type="HAMAP-Rule" id="MF_00802"/>
    </source>
</evidence>
<accession>A0A849A678</accession>
<dbReference type="Pfam" id="PF08335">
    <property type="entry name" value="GlnD_UR_UTase"/>
    <property type="match status" value="2"/>
</dbReference>
<feature type="domain" description="Glutamate-ammonia ligase adenylyltransferase repeated" evidence="8">
    <location>
        <begin position="645"/>
        <end position="886"/>
    </location>
</feature>
<evidence type="ECO:0000256" key="6">
    <source>
        <dbReference type="ARBA" id="ARBA00023268"/>
    </source>
</evidence>
<dbReference type="NCBIfam" id="NF010707">
    <property type="entry name" value="PRK14109.1"/>
    <property type="match status" value="1"/>
</dbReference>
<dbReference type="SUPFAM" id="SSF81593">
    <property type="entry name" value="Nucleotidyltransferase substrate binding subunit/domain"/>
    <property type="match status" value="2"/>
</dbReference>
<dbReference type="InterPro" id="IPR005190">
    <property type="entry name" value="GlnE_rpt_dom"/>
</dbReference>
<name>A0A849A678_9ACTN</name>
<keyword evidence="6 7" id="KW-0511">Multifunctional enzyme</keyword>
<keyword evidence="5 7" id="KW-0460">Magnesium</keyword>
<comment type="caution">
    <text evidence="10">The sequence shown here is derived from an EMBL/GenBank/DDBJ whole genome shotgun (WGS) entry which is preliminary data.</text>
</comment>
<evidence type="ECO:0000313" key="11">
    <source>
        <dbReference type="Proteomes" id="UP000562984"/>
    </source>
</evidence>